<organism evidence="1 2">
    <name type="scientific">Phlebia brevispora</name>
    <dbReference type="NCBI Taxonomy" id="194682"/>
    <lineage>
        <taxon>Eukaryota</taxon>
        <taxon>Fungi</taxon>
        <taxon>Dikarya</taxon>
        <taxon>Basidiomycota</taxon>
        <taxon>Agaricomycotina</taxon>
        <taxon>Agaricomycetes</taxon>
        <taxon>Polyporales</taxon>
        <taxon>Meruliaceae</taxon>
        <taxon>Phlebia</taxon>
    </lineage>
</organism>
<name>A0ACC1TAI5_9APHY</name>
<keyword evidence="2" id="KW-1185">Reference proteome</keyword>
<reference evidence="1" key="1">
    <citation type="submission" date="2022-07" db="EMBL/GenBank/DDBJ databases">
        <title>Genome Sequence of Phlebia brevispora.</title>
        <authorList>
            <person name="Buettner E."/>
        </authorList>
    </citation>
    <scope>NUCLEOTIDE SEQUENCE</scope>
    <source>
        <strain evidence="1">MPL23</strain>
    </source>
</reference>
<evidence type="ECO:0000313" key="1">
    <source>
        <dbReference type="EMBL" id="KAJ3556695.1"/>
    </source>
</evidence>
<dbReference type="Proteomes" id="UP001148662">
    <property type="component" value="Unassembled WGS sequence"/>
</dbReference>
<sequence length="921" mass="101882">MKHDFIRRKDKTGVYERPERLRAAALGISAAYARLESAFSRSLPSYKGQPFEIIKSAASVGFDHLAVKYVHGADDGAYLSNLSRWARESRDRIAKGALEIPEALKDLEDDLYLCPESVTAFQGGLGTVCEAIDGVVAASDSASASRRAFVVIRPPGHHCGEDSPCGFCFVNGVAVGAAHAYIDHNISRVVIFDIDLHHGNGTQEIATQINSETYRDRFERNGLRMFYGSIHDISSYPCEEGKEELVSDASKSLSGEEGQWLENIHLQTLTTESDFWHYYDTKYSKIFAKAEEFVSKTGGSDDGDIIVLMSCGFDASEHESPAMNRHGRKVPTSFYHRFTRDVCRFAEKHALGRVVSVMEGGYEDRAIVSGAMAHVCGLVDPGEEGLVDPQWWSLPNLLQLEKQTKKRKGRKSLNPFLDQWLQRSLEIRPLLIGYPETSHEVAIPQWKPSKPVSAPVTGASPPRKRGRPRKVASTGAVSPSPAPADAALSSSSSKGRKRLRSEHVDQPNKQARGDDYIPLLVSTSQPPSGPSHDISRATTRYKPIYSDGFLPAPVNDAGVFAFQHAYGHVSGSLTVDPGMLQWGIPGWPIHSHTSHPLPPSVAGKGPNQHRYTPIAPAQLPTPSSSSDVEMQDDSTPSPVKLVDLSRHWPKGLISPGALSAASGTAYKCHTHYEPLVHGWGVRSVKNGMDQHYCYVPNAYKNALRYLNYRVAQLACAVDTPFHLPRASSAQQKERLRSLRDIIQRALLYHHSVREAVFSEIRERWYGGRTPATAKPSEDWAIRLPTLDTWLLHEYVIGVTGRDQFDSRRLEAALRKYDPRLLAWTQWANTSERKKRYGFNYPPSEKDEAMNEEAGISYGPVVEGIPTKPDWLKVSVEKEIKAIREDPSASPLYDYIPWSVADPSQSAAALPSSVVSNTKAAS</sequence>
<proteinExistence type="predicted"/>
<accession>A0ACC1TAI5</accession>
<comment type="caution">
    <text evidence="1">The sequence shown here is derived from an EMBL/GenBank/DDBJ whole genome shotgun (WGS) entry which is preliminary data.</text>
</comment>
<dbReference type="EMBL" id="JANHOG010000219">
    <property type="protein sequence ID" value="KAJ3556695.1"/>
    <property type="molecule type" value="Genomic_DNA"/>
</dbReference>
<evidence type="ECO:0000313" key="2">
    <source>
        <dbReference type="Proteomes" id="UP001148662"/>
    </source>
</evidence>
<gene>
    <name evidence="1" type="ORF">NM688_g1881</name>
</gene>
<protein>
    <submittedName>
        <fullName evidence="1">Uncharacterized protein</fullName>
    </submittedName>
</protein>